<protein>
    <recommendedName>
        <fullName evidence="3">F-box domain-containing protein</fullName>
    </recommendedName>
</protein>
<organism evidence="1 2">
    <name type="scientific">Meripilus lineatus</name>
    <dbReference type="NCBI Taxonomy" id="2056292"/>
    <lineage>
        <taxon>Eukaryota</taxon>
        <taxon>Fungi</taxon>
        <taxon>Dikarya</taxon>
        <taxon>Basidiomycota</taxon>
        <taxon>Agaricomycotina</taxon>
        <taxon>Agaricomycetes</taxon>
        <taxon>Polyporales</taxon>
        <taxon>Meripilaceae</taxon>
        <taxon>Meripilus</taxon>
    </lineage>
</organism>
<dbReference type="AlphaFoldDB" id="A0AAD5VDK5"/>
<evidence type="ECO:0008006" key="3">
    <source>
        <dbReference type="Google" id="ProtNLM"/>
    </source>
</evidence>
<proteinExistence type="predicted"/>
<dbReference type="Proteomes" id="UP001212997">
    <property type="component" value="Unassembled WGS sequence"/>
</dbReference>
<dbReference type="EMBL" id="JANAWD010000047">
    <property type="protein sequence ID" value="KAJ3489358.1"/>
    <property type="molecule type" value="Genomic_DNA"/>
</dbReference>
<dbReference type="InterPro" id="IPR032675">
    <property type="entry name" value="LRR_dom_sf"/>
</dbReference>
<sequence>MFQVPECSLPPQKLPLEVLENVVEAVGLDFDSEQLGPPSRLETLLSCVLVCRDWVPKSRIYIYRVIRLDSKRRANGFMTTVATFPQLGEYVQELQFNLDGKHEDWIYRAHQILPSFLPNLDRLEYFHLPILHDLFFPLSTRFKNVTSLELYSLQSWSFRDIVRLLNGFSKLQMLEIHGKWTSPGFFFCRPQAEQTLPPATLRTYCSGMAQDHADDVVHWLARRQPHCPLDRFLLDCDKLSVRSHYMCEVLRRLSATLETLDLSLSPIGREERDGNSYDPDNTWIPAISSCSKLQDFRISIPSPLRTEWFLDPLVSHLPNSLRRIALNFWNVSNSSEVFPKDPMGFL</sequence>
<dbReference type="Gene3D" id="3.80.10.10">
    <property type="entry name" value="Ribonuclease Inhibitor"/>
    <property type="match status" value="1"/>
</dbReference>
<keyword evidence="2" id="KW-1185">Reference proteome</keyword>
<name>A0AAD5VDK5_9APHY</name>
<evidence type="ECO:0000313" key="1">
    <source>
        <dbReference type="EMBL" id="KAJ3489358.1"/>
    </source>
</evidence>
<gene>
    <name evidence="1" type="ORF">NLI96_g2189</name>
</gene>
<accession>A0AAD5VDK5</accession>
<dbReference type="SUPFAM" id="SSF52047">
    <property type="entry name" value="RNI-like"/>
    <property type="match status" value="1"/>
</dbReference>
<comment type="caution">
    <text evidence="1">The sequence shown here is derived from an EMBL/GenBank/DDBJ whole genome shotgun (WGS) entry which is preliminary data.</text>
</comment>
<reference evidence="1" key="1">
    <citation type="submission" date="2022-07" db="EMBL/GenBank/DDBJ databases">
        <title>Genome Sequence of Physisporinus lineatus.</title>
        <authorList>
            <person name="Buettner E."/>
        </authorList>
    </citation>
    <scope>NUCLEOTIDE SEQUENCE</scope>
    <source>
        <strain evidence="1">VT162</strain>
    </source>
</reference>
<evidence type="ECO:0000313" key="2">
    <source>
        <dbReference type="Proteomes" id="UP001212997"/>
    </source>
</evidence>